<comment type="caution">
    <text evidence="1">The sequence shown here is derived from an EMBL/GenBank/DDBJ whole genome shotgun (WGS) entry which is preliminary data.</text>
</comment>
<dbReference type="AlphaFoldDB" id="A0ABD2B7F7"/>
<dbReference type="EMBL" id="JAUDFV010000132">
    <property type="protein sequence ID" value="KAL2728666.1"/>
    <property type="molecule type" value="Genomic_DNA"/>
</dbReference>
<keyword evidence="2" id="KW-1185">Reference proteome</keyword>
<name>A0ABD2B7F7_VESSQ</name>
<evidence type="ECO:0000313" key="2">
    <source>
        <dbReference type="Proteomes" id="UP001607302"/>
    </source>
</evidence>
<dbReference type="Proteomes" id="UP001607302">
    <property type="component" value="Unassembled WGS sequence"/>
</dbReference>
<protein>
    <submittedName>
        <fullName evidence="1">GATA zinc finger domain-containing protein 14-like isoform X1</fullName>
    </submittedName>
</protein>
<accession>A0ABD2B7F7</accession>
<gene>
    <name evidence="1" type="ORF">V1478_006298</name>
</gene>
<evidence type="ECO:0000313" key="1">
    <source>
        <dbReference type="EMBL" id="KAL2728666.1"/>
    </source>
</evidence>
<reference evidence="1 2" key="1">
    <citation type="journal article" date="2024" name="Ann. Entomol. Soc. Am.">
        <title>Genomic analyses of the southern and eastern yellowjacket wasps (Hymenoptera: Vespidae) reveal evolutionary signatures of social life.</title>
        <authorList>
            <person name="Catto M.A."/>
            <person name="Caine P.B."/>
            <person name="Orr S.E."/>
            <person name="Hunt B.G."/>
            <person name="Goodisman M.A.D."/>
        </authorList>
    </citation>
    <scope>NUCLEOTIDE SEQUENCE [LARGE SCALE GENOMIC DNA]</scope>
    <source>
        <strain evidence="1">233</strain>
        <tissue evidence="1">Head and thorax</tissue>
    </source>
</reference>
<sequence>MNNMNIRDAIVKASQIPRTDEEICFVRLDQPDQSWFDHNINLKNIKVPRNIQLVEADTSDISNDMDSKYCLNENEILSSIKAVNGGISYSNKFLEYQWKLKQMRNNLDTENINTNISSKTCSNCNSDVKLSNVQDINTNKSRKNIKNNEDPHSIQEVLKECKLSRNALILGLLNSKQITLKDLQIPSKPNLKHETFHNHSDLQTEDIAIGNHLIQHPNDPDIYIHPLQLMEKSKKHTNLMIEYVGIKEVVTPKQYYINETDNMSFEFIKRNVENK</sequence>
<organism evidence="1 2">
    <name type="scientific">Vespula squamosa</name>
    <name type="common">Southern yellow jacket</name>
    <name type="synonym">Wasp</name>
    <dbReference type="NCBI Taxonomy" id="30214"/>
    <lineage>
        <taxon>Eukaryota</taxon>
        <taxon>Metazoa</taxon>
        <taxon>Ecdysozoa</taxon>
        <taxon>Arthropoda</taxon>
        <taxon>Hexapoda</taxon>
        <taxon>Insecta</taxon>
        <taxon>Pterygota</taxon>
        <taxon>Neoptera</taxon>
        <taxon>Endopterygota</taxon>
        <taxon>Hymenoptera</taxon>
        <taxon>Apocrita</taxon>
        <taxon>Aculeata</taxon>
        <taxon>Vespoidea</taxon>
        <taxon>Vespidae</taxon>
        <taxon>Vespinae</taxon>
        <taxon>Vespula</taxon>
    </lineage>
</organism>
<proteinExistence type="predicted"/>